<proteinExistence type="predicted"/>
<sequence length="82" mass="9409">MEFINQITLKTRSAYPESRSAYIMSFTISDSPISINLHQDLVEKRKSVVLTQKQSDSPSEQITNELLSTYYHGRCINRGLNN</sequence>
<organism evidence="1 2">
    <name type="scientific">Rosa chinensis</name>
    <name type="common">China rose</name>
    <dbReference type="NCBI Taxonomy" id="74649"/>
    <lineage>
        <taxon>Eukaryota</taxon>
        <taxon>Viridiplantae</taxon>
        <taxon>Streptophyta</taxon>
        <taxon>Embryophyta</taxon>
        <taxon>Tracheophyta</taxon>
        <taxon>Spermatophyta</taxon>
        <taxon>Magnoliopsida</taxon>
        <taxon>eudicotyledons</taxon>
        <taxon>Gunneridae</taxon>
        <taxon>Pentapetalae</taxon>
        <taxon>rosids</taxon>
        <taxon>fabids</taxon>
        <taxon>Rosales</taxon>
        <taxon>Rosaceae</taxon>
        <taxon>Rosoideae</taxon>
        <taxon>Rosoideae incertae sedis</taxon>
        <taxon>Rosa</taxon>
    </lineage>
</organism>
<evidence type="ECO:0000313" key="2">
    <source>
        <dbReference type="Proteomes" id="UP000238479"/>
    </source>
</evidence>
<reference evidence="1 2" key="1">
    <citation type="journal article" date="2018" name="Nat. Genet.">
        <title>The Rosa genome provides new insights in the design of modern roses.</title>
        <authorList>
            <person name="Bendahmane M."/>
        </authorList>
    </citation>
    <scope>NUCLEOTIDE SEQUENCE [LARGE SCALE GENOMIC DNA]</scope>
    <source>
        <strain evidence="2">cv. Old Blush</strain>
    </source>
</reference>
<evidence type="ECO:0000313" key="1">
    <source>
        <dbReference type="EMBL" id="PRQ32905.1"/>
    </source>
</evidence>
<dbReference type="Proteomes" id="UP000238479">
    <property type="component" value="Chromosome 5"/>
</dbReference>
<dbReference type="AlphaFoldDB" id="A0A2P6QFE7"/>
<dbReference type="Gramene" id="PRQ32905">
    <property type="protein sequence ID" value="PRQ32905"/>
    <property type="gene ID" value="RchiOBHm_Chr5g0051591"/>
</dbReference>
<gene>
    <name evidence="1" type="ORF">RchiOBHm_Chr5g0051591</name>
</gene>
<dbReference type="EMBL" id="PDCK01000043">
    <property type="protein sequence ID" value="PRQ32905.1"/>
    <property type="molecule type" value="Genomic_DNA"/>
</dbReference>
<accession>A0A2P6QFE7</accession>
<protein>
    <submittedName>
        <fullName evidence="1">Uncharacterized protein</fullName>
    </submittedName>
</protein>
<comment type="caution">
    <text evidence="1">The sequence shown here is derived from an EMBL/GenBank/DDBJ whole genome shotgun (WGS) entry which is preliminary data.</text>
</comment>
<keyword evidence="2" id="KW-1185">Reference proteome</keyword>
<name>A0A2P6QFE7_ROSCH</name>